<dbReference type="GO" id="GO:0003677">
    <property type="term" value="F:DNA binding"/>
    <property type="evidence" value="ECO:0007669"/>
    <property type="project" value="InterPro"/>
</dbReference>
<evidence type="ECO:0000256" key="1">
    <source>
        <dbReference type="SAM" id="Phobius"/>
    </source>
</evidence>
<organism evidence="3 4">
    <name type="scientific">Shewanella zhuhaiensis</name>
    <dbReference type="NCBI Taxonomy" id="2919576"/>
    <lineage>
        <taxon>Bacteria</taxon>
        <taxon>Pseudomonadati</taxon>
        <taxon>Pseudomonadota</taxon>
        <taxon>Gammaproteobacteria</taxon>
        <taxon>Alteromonadales</taxon>
        <taxon>Shewanellaceae</taxon>
        <taxon>Shewanella</taxon>
    </lineage>
</organism>
<dbReference type="Pfam" id="PF01381">
    <property type="entry name" value="HTH_3"/>
    <property type="match status" value="1"/>
</dbReference>
<dbReference type="RefSeq" id="WP_240591928.1">
    <property type="nucleotide sequence ID" value="NZ_JAKUDL010000006.1"/>
</dbReference>
<keyword evidence="4" id="KW-1185">Reference proteome</keyword>
<dbReference type="PROSITE" id="PS50943">
    <property type="entry name" value="HTH_CROC1"/>
    <property type="match status" value="1"/>
</dbReference>
<keyword evidence="1" id="KW-1133">Transmembrane helix</keyword>
<keyword evidence="1" id="KW-0472">Membrane</keyword>
<gene>
    <name evidence="3" type="ORF">MJ923_15975</name>
</gene>
<feature type="transmembrane region" description="Helical" evidence="1">
    <location>
        <begin position="85"/>
        <end position="104"/>
    </location>
</feature>
<dbReference type="AlphaFoldDB" id="A0AAJ1F1Q1"/>
<evidence type="ECO:0000259" key="2">
    <source>
        <dbReference type="PROSITE" id="PS50943"/>
    </source>
</evidence>
<evidence type="ECO:0000313" key="4">
    <source>
        <dbReference type="Proteomes" id="UP001297581"/>
    </source>
</evidence>
<dbReference type="SUPFAM" id="SSF47413">
    <property type="entry name" value="lambda repressor-like DNA-binding domains"/>
    <property type="match status" value="1"/>
</dbReference>
<dbReference type="Proteomes" id="UP001297581">
    <property type="component" value="Unassembled WGS sequence"/>
</dbReference>
<dbReference type="SMART" id="SM00530">
    <property type="entry name" value="HTH_XRE"/>
    <property type="match status" value="1"/>
</dbReference>
<feature type="domain" description="HTH cro/C1-type" evidence="2">
    <location>
        <begin position="8"/>
        <end position="61"/>
    </location>
</feature>
<evidence type="ECO:0000313" key="3">
    <source>
        <dbReference type="EMBL" id="MCH4295803.1"/>
    </source>
</evidence>
<dbReference type="InterPro" id="IPR010982">
    <property type="entry name" value="Lambda_DNA-bd_dom_sf"/>
</dbReference>
<dbReference type="Gene3D" id="1.10.260.40">
    <property type="entry name" value="lambda repressor-like DNA-binding domains"/>
    <property type="match status" value="1"/>
</dbReference>
<dbReference type="CDD" id="cd00093">
    <property type="entry name" value="HTH_XRE"/>
    <property type="match status" value="1"/>
</dbReference>
<keyword evidence="1" id="KW-0812">Transmembrane</keyword>
<proteinExistence type="predicted"/>
<dbReference type="InterPro" id="IPR001387">
    <property type="entry name" value="Cro/C1-type_HTH"/>
</dbReference>
<dbReference type="EMBL" id="JAKUDL010000006">
    <property type="protein sequence ID" value="MCH4295803.1"/>
    <property type="molecule type" value="Genomic_DNA"/>
</dbReference>
<accession>A0AAJ1F1Q1</accession>
<sequence>MQVDAKKIRTERGSRGWTQQHLADACGVSLRTIQRVERYGQASQETLLALAATLNLNAASLVQPEPELVRLTEPETDQPEHRWRWLLQGAGAGFVAGILVMFLTR</sequence>
<comment type="caution">
    <text evidence="3">The sequence shown here is derived from an EMBL/GenBank/DDBJ whole genome shotgun (WGS) entry which is preliminary data.</text>
</comment>
<protein>
    <submittedName>
        <fullName evidence="3">Helix-turn-helix domain-containing protein</fullName>
    </submittedName>
</protein>
<reference evidence="3 4" key="1">
    <citation type="submission" date="2022-02" db="EMBL/GenBank/DDBJ databases">
        <title>The genome sequence of Shewanella sp. 3B26.</title>
        <authorList>
            <person name="Du J."/>
        </authorList>
    </citation>
    <scope>NUCLEOTIDE SEQUENCE [LARGE SCALE GENOMIC DNA]</scope>
    <source>
        <strain evidence="3 4">3B26</strain>
    </source>
</reference>
<name>A0AAJ1F1Q1_9GAMM</name>